<evidence type="ECO:0000256" key="2">
    <source>
        <dbReference type="SAM" id="SignalP"/>
    </source>
</evidence>
<reference evidence="3 4" key="1">
    <citation type="submission" date="2021-05" db="EMBL/GenBank/DDBJ databases">
        <title>Croceibacterium sp. LX-88 genome sequence.</title>
        <authorList>
            <person name="Luo X."/>
        </authorList>
    </citation>
    <scope>NUCLEOTIDE SEQUENCE [LARGE SCALE GENOMIC DNA]</scope>
    <source>
        <strain evidence="3 4">LX-88</strain>
    </source>
</reference>
<dbReference type="Gene3D" id="2.50.20.10">
    <property type="entry name" value="Lipoprotein localisation LolA/LolB/LppX"/>
    <property type="match status" value="1"/>
</dbReference>
<dbReference type="EMBL" id="JAHFVK010000001">
    <property type="protein sequence ID" value="MBT2134381.1"/>
    <property type="molecule type" value="Genomic_DNA"/>
</dbReference>
<name>A0ABS5W3P4_9SPHN</name>
<evidence type="ECO:0000256" key="1">
    <source>
        <dbReference type="ARBA" id="ARBA00022729"/>
    </source>
</evidence>
<proteinExistence type="predicted"/>
<dbReference type="InterPro" id="IPR019207">
    <property type="entry name" value="DUF2092"/>
</dbReference>
<dbReference type="RefSeq" id="WP_214535701.1">
    <property type="nucleotide sequence ID" value="NZ_JAHFVK010000001.1"/>
</dbReference>
<dbReference type="SUPFAM" id="SSF89392">
    <property type="entry name" value="Prokaryotic lipoproteins and lipoprotein localization factors"/>
    <property type="match status" value="1"/>
</dbReference>
<dbReference type="Proteomes" id="UP000811255">
    <property type="component" value="Unassembled WGS sequence"/>
</dbReference>
<evidence type="ECO:0000313" key="4">
    <source>
        <dbReference type="Proteomes" id="UP000811255"/>
    </source>
</evidence>
<keyword evidence="4" id="KW-1185">Reference proteome</keyword>
<feature type="chain" id="PRO_5045324375" evidence="2">
    <location>
        <begin position="22"/>
        <end position="263"/>
    </location>
</feature>
<keyword evidence="1 2" id="KW-0732">Signal</keyword>
<dbReference type="Pfam" id="PF09865">
    <property type="entry name" value="DUF2092"/>
    <property type="match status" value="1"/>
</dbReference>
<dbReference type="InterPro" id="IPR029046">
    <property type="entry name" value="LolA/LolB/LppX"/>
</dbReference>
<organism evidence="3 4">
    <name type="scientific">Croceibacterium selenioxidans</name>
    <dbReference type="NCBI Taxonomy" id="2838833"/>
    <lineage>
        <taxon>Bacteria</taxon>
        <taxon>Pseudomonadati</taxon>
        <taxon>Pseudomonadota</taxon>
        <taxon>Alphaproteobacteria</taxon>
        <taxon>Sphingomonadales</taxon>
        <taxon>Erythrobacteraceae</taxon>
        <taxon>Croceibacterium</taxon>
    </lineage>
</organism>
<accession>A0ABS5W3P4</accession>
<feature type="signal peptide" evidence="2">
    <location>
        <begin position="1"/>
        <end position="21"/>
    </location>
</feature>
<gene>
    <name evidence="3" type="ORF">KK137_08560</name>
</gene>
<evidence type="ECO:0000313" key="3">
    <source>
        <dbReference type="EMBL" id="MBT2134381.1"/>
    </source>
</evidence>
<protein>
    <submittedName>
        <fullName evidence="3">DUF2092 domain-containing protein</fullName>
    </submittedName>
</protein>
<sequence length="263" mass="28762">MRSLLVLGGVLALAVTPAVQAQEQAAAPAAPAASTVAPEDAVDPRAVEALKRMSAYLTSMNTFKLTSTAAIDVITNENQKVQMDSVTVYQVKKPGIAIDFNSDMKQRQYLYDGKQFTIFAPAMKYYATVPAPGTNREFLKELYQKTGIELPLEDLFRWADDDESDINALTSAFNVGTATIDGARTDHWAFRSNDFDWELWIEQGDRPLPRKIVITDRTDPTLPSFTARLAWEVNPALNDADFTFVPGPDAIAIQIASAAGAGQ</sequence>
<comment type="caution">
    <text evidence="3">The sequence shown here is derived from an EMBL/GenBank/DDBJ whole genome shotgun (WGS) entry which is preliminary data.</text>
</comment>